<reference evidence="1" key="2">
    <citation type="submission" date="2021-04" db="EMBL/GenBank/DDBJ databases">
        <authorList>
            <person name="Gilroy R."/>
        </authorList>
    </citation>
    <scope>NUCLEOTIDE SEQUENCE</scope>
    <source>
        <strain evidence="1">CHK195-9823</strain>
    </source>
</reference>
<organism evidence="1 2">
    <name type="scientific">Candidatus Blautia stercorigallinarum</name>
    <dbReference type="NCBI Taxonomy" id="2838501"/>
    <lineage>
        <taxon>Bacteria</taxon>
        <taxon>Bacillati</taxon>
        <taxon>Bacillota</taxon>
        <taxon>Clostridia</taxon>
        <taxon>Lachnospirales</taxon>
        <taxon>Lachnospiraceae</taxon>
        <taxon>Blautia</taxon>
    </lineage>
</organism>
<dbReference type="Pfam" id="PF19644">
    <property type="entry name" value="DUF6147"/>
    <property type="match status" value="1"/>
</dbReference>
<name>A0A9D1TGH6_9FIRM</name>
<protein>
    <submittedName>
        <fullName evidence="1">Uncharacterized protein</fullName>
    </submittedName>
</protein>
<gene>
    <name evidence="1" type="ORF">H9747_10585</name>
</gene>
<dbReference type="Proteomes" id="UP000886814">
    <property type="component" value="Unassembled WGS sequence"/>
</dbReference>
<dbReference type="InterPro" id="IPR046145">
    <property type="entry name" value="DUF6147"/>
</dbReference>
<comment type="caution">
    <text evidence="1">The sequence shown here is derived from an EMBL/GenBank/DDBJ whole genome shotgun (WGS) entry which is preliminary data.</text>
</comment>
<reference evidence="1" key="1">
    <citation type="journal article" date="2021" name="PeerJ">
        <title>Extensive microbial diversity within the chicken gut microbiome revealed by metagenomics and culture.</title>
        <authorList>
            <person name="Gilroy R."/>
            <person name="Ravi A."/>
            <person name="Getino M."/>
            <person name="Pursley I."/>
            <person name="Horton D.L."/>
            <person name="Alikhan N.F."/>
            <person name="Baker D."/>
            <person name="Gharbi K."/>
            <person name="Hall N."/>
            <person name="Watson M."/>
            <person name="Adriaenssens E.M."/>
            <person name="Foster-Nyarko E."/>
            <person name="Jarju S."/>
            <person name="Secka A."/>
            <person name="Antonio M."/>
            <person name="Oren A."/>
            <person name="Chaudhuri R.R."/>
            <person name="La Ragione R."/>
            <person name="Hildebrand F."/>
            <person name="Pallen M.J."/>
        </authorList>
    </citation>
    <scope>NUCLEOTIDE SEQUENCE</scope>
    <source>
        <strain evidence="1">CHK195-9823</strain>
    </source>
</reference>
<evidence type="ECO:0000313" key="1">
    <source>
        <dbReference type="EMBL" id="HIV39422.1"/>
    </source>
</evidence>
<proteinExistence type="predicted"/>
<accession>A0A9D1TGH6</accession>
<dbReference type="EMBL" id="DXIQ01000069">
    <property type="protein sequence ID" value="HIV39422.1"/>
    <property type="molecule type" value="Genomic_DNA"/>
</dbReference>
<dbReference type="AlphaFoldDB" id="A0A9D1TGH6"/>
<evidence type="ECO:0000313" key="2">
    <source>
        <dbReference type="Proteomes" id="UP000886814"/>
    </source>
</evidence>
<sequence length="162" mass="17645">MKKEIKKIIGLMLALLIMVGMNTTTYASEYIPSLGDTVDGSLLTDEDSAESILYNRTRGNILNSGVARISNNGDGSVNAYGAVLPAVQCDTLRLTINIQRLQNGTWVNVKSYSSTAYNATYLTKSYNCTVTRGYYYRVMAGCIATKGGTTETQMPVTNGIWI</sequence>